<protein>
    <submittedName>
        <fullName evidence="8">AraC family transcriptional regulator</fullName>
    </submittedName>
</protein>
<feature type="domain" description="HTH araC/xylS-type" evidence="7">
    <location>
        <begin position="176"/>
        <end position="274"/>
    </location>
</feature>
<dbReference type="Gene3D" id="2.60.40.1500">
    <property type="entry name" value="Glycosyl hydrolase domain, family 39"/>
    <property type="match status" value="1"/>
</dbReference>
<evidence type="ECO:0000256" key="2">
    <source>
        <dbReference type="ARBA" id="ARBA00022801"/>
    </source>
</evidence>
<proteinExistence type="inferred from homology"/>
<dbReference type="Proteomes" id="UP001144256">
    <property type="component" value="Unassembled WGS sequence"/>
</dbReference>
<dbReference type="SUPFAM" id="SSF51445">
    <property type="entry name" value="(Trans)glycosidases"/>
    <property type="match status" value="1"/>
</dbReference>
<evidence type="ECO:0000256" key="5">
    <source>
        <dbReference type="ARBA" id="ARBA00023163"/>
    </source>
</evidence>
<evidence type="ECO:0000313" key="9">
    <source>
        <dbReference type="Proteomes" id="UP001144256"/>
    </source>
</evidence>
<dbReference type="PANTHER" id="PTHR43280">
    <property type="entry name" value="ARAC-FAMILY TRANSCRIPTIONAL REGULATOR"/>
    <property type="match status" value="1"/>
</dbReference>
<keyword evidence="4" id="KW-0238">DNA-binding</keyword>
<accession>A0A9W6DH37</accession>
<dbReference type="Pfam" id="PF01229">
    <property type="entry name" value="Glyco_hydro_39"/>
    <property type="match status" value="1"/>
</dbReference>
<keyword evidence="5" id="KW-0804">Transcription</keyword>
<dbReference type="RefSeq" id="WP_281819737.1">
    <property type="nucleotide sequence ID" value="NZ_BRLB01000030.1"/>
</dbReference>
<sequence length="750" mass="89483">MNTKFEIIKHSGNLPFSIFLHESKLVYPMNWHKEIEILFVLKGTIRVKIRDISYIVHQDNIILINSYEMHEITPLEEDIIILVFQLDPYFYQKYYQGFTEIIFHMNSTMLNKDANTYNTIKENLVIMMWYRLNKENTYQIKLLKQSLALVELLLRNFKKAIVDDRNHNDRSQQRLISIIENINKNYNKKLTLSHIADQEYISIHYLSKFFKNRVGIGFNKYLNLFRLNKSMNDLLNTNKMIIDIALEHGFSSVKAYTKIFKETYKETPSSFRKKYLSDISPKKKNTSCTINSRAILHNYMQLLAKDFLSGNLNQVYYLNINMLNKSSHIYNKENILHINFSNNYMNTILKENLTNITKDMKIDYIRFEDVLDKKMNIFNDDKSLNWFNIDIILEFLMSINVKPFIKLSYNEKYYTVKQWHTIVIKFINHCIEKYSIYNVCNWKFEISCKSSYYDKFVNLYNNVIKKIVSTYEQLQLGILINLNKYFTSDNIVNNYDFSQLEFVTIEINDKFYWKNTQTINDIVEWLKNKHINTYIHQSRNTNELYDTCFISSYFIHHYFDTYKNANLIVSLIDPMTNSKMFNGKDSLLTFNGLKKPIFNTYFLLNKIKGDIIDRGDYYIVVKNHDRYYILLYYYDKEIGNMFNYSTDTISYNSFSKQTASSISTIVYLNLKLCKGEYKIRTYLLNEENGCIFTEWLNMGSPIELDKEDLEFLKSKGNMRISVNNVKINESLHLESSIKLNETRLIEVIKK</sequence>
<dbReference type="GO" id="GO:0003700">
    <property type="term" value="F:DNA-binding transcription factor activity"/>
    <property type="evidence" value="ECO:0007669"/>
    <property type="project" value="InterPro"/>
</dbReference>
<keyword evidence="2" id="KW-0378">Hydrolase</keyword>
<dbReference type="Gene3D" id="3.20.20.80">
    <property type="entry name" value="Glycosidases"/>
    <property type="match status" value="1"/>
</dbReference>
<reference evidence="8" key="1">
    <citation type="submission" date="2022-06" db="EMBL/GenBank/DDBJ databases">
        <title>Vallitalea longa sp. nov., an anaerobic bacterium isolated from marine sediment.</title>
        <authorList>
            <person name="Hirano S."/>
            <person name="Terahara T."/>
            <person name="Mori K."/>
            <person name="Hamada M."/>
            <person name="Matsumoto R."/>
            <person name="Kobayashi T."/>
        </authorList>
    </citation>
    <scope>NUCLEOTIDE SEQUENCE</scope>
    <source>
        <strain evidence="8">SH18-1</strain>
    </source>
</reference>
<comment type="caution">
    <text evidence="8">The sequence shown here is derived from an EMBL/GenBank/DDBJ whole genome shotgun (WGS) entry which is preliminary data.</text>
</comment>
<evidence type="ECO:0000259" key="7">
    <source>
        <dbReference type="PROSITE" id="PS01124"/>
    </source>
</evidence>
<dbReference type="Gene3D" id="1.10.10.60">
    <property type="entry name" value="Homeodomain-like"/>
    <property type="match status" value="2"/>
</dbReference>
<dbReference type="AlphaFoldDB" id="A0A9W6DH37"/>
<dbReference type="PANTHER" id="PTHR43280:SF2">
    <property type="entry name" value="HTH-TYPE TRANSCRIPTIONAL REGULATOR EXSA"/>
    <property type="match status" value="1"/>
</dbReference>
<keyword evidence="6" id="KW-0326">Glycosidase</keyword>
<dbReference type="InterPro" id="IPR011051">
    <property type="entry name" value="RmlC_Cupin_sf"/>
</dbReference>
<evidence type="ECO:0000256" key="3">
    <source>
        <dbReference type="ARBA" id="ARBA00023015"/>
    </source>
</evidence>
<evidence type="ECO:0000256" key="4">
    <source>
        <dbReference type="ARBA" id="ARBA00023125"/>
    </source>
</evidence>
<dbReference type="EMBL" id="BRLB01000030">
    <property type="protein sequence ID" value="GKX32265.1"/>
    <property type="molecule type" value="Genomic_DNA"/>
</dbReference>
<organism evidence="8 9">
    <name type="scientific">Vallitalea longa</name>
    <dbReference type="NCBI Taxonomy" id="2936439"/>
    <lineage>
        <taxon>Bacteria</taxon>
        <taxon>Bacillati</taxon>
        <taxon>Bacillota</taxon>
        <taxon>Clostridia</taxon>
        <taxon>Lachnospirales</taxon>
        <taxon>Vallitaleaceae</taxon>
        <taxon>Vallitalea</taxon>
    </lineage>
</organism>
<dbReference type="InterPro" id="IPR003313">
    <property type="entry name" value="AraC-bd"/>
</dbReference>
<keyword evidence="3" id="KW-0805">Transcription regulation</keyword>
<dbReference type="SUPFAM" id="SSF51182">
    <property type="entry name" value="RmlC-like cupins"/>
    <property type="match status" value="1"/>
</dbReference>
<comment type="similarity">
    <text evidence="1">Belongs to the glycosyl hydrolase 39 family.</text>
</comment>
<evidence type="ECO:0000256" key="6">
    <source>
        <dbReference type="ARBA" id="ARBA00023295"/>
    </source>
</evidence>
<dbReference type="Pfam" id="PF12833">
    <property type="entry name" value="HTH_18"/>
    <property type="match status" value="1"/>
</dbReference>
<dbReference type="InterPro" id="IPR049166">
    <property type="entry name" value="GH39_cat"/>
</dbReference>
<dbReference type="Pfam" id="PF02311">
    <property type="entry name" value="AraC_binding"/>
    <property type="match status" value="1"/>
</dbReference>
<evidence type="ECO:0000313" key="8">
    <source>
        <dbReference type="EMBL" id="GKX32265.1"/>
    </source>
</evidence>
<dbReference type="PROSITE" id="PS01124">
    <property type="entry name" value="HTH_ARAC_FAMILY_2"/>
    <property type="match status" value="1"/>
</dbReference>
<dbReference type="InterPro" id="IPR017853">
    <property type="entry name" value="GH"/>
</dbReference>
<evidence type="ECO:0000256" key="1">
    <source>
        <dbReference type="ARBA" id="ARBA00008875"/>
    </source>
</evidence>
<dbReference type="SUPFAM" id="SSF51011">
    <property type="entry name" value="Glycosyl hydrolase domain"/>
    <property type="match status" value="1"/>
</dbReference>
<dbReference type="InterPro" id="IPR014710">
    <property type="entry name" value="RmlC-like_jellyroll"/>
</dbReference>
<dbReference type="GO" id="GO:0016798">
    <property type="term" value="F:hydrolase activity, acting on glycosyl bonds"/>
    <property type="evidence" value="ECO:0007669"/>
    <property type="project" value="UniProtKB-KW"/>
</dbReference>
<dbReference type="Gene3D" id="2.60.120.10">
    <property type="entry name" value="Jelly Rolls"/>
    <property type="match status" value="1"/>
</dbReference>
<name>A0A9W6DH37_9FIRM</name>
<dbReference type="CDD" id="cd02208">
    <property type="entry name" value="cupin_RmlC-like"/>
    <property type="match status" value="1"/>
</dbReference>
<dbReference type="SMART" id="SM00342">
    <property type="entry name" value="HTH_ARAC"/>
    <property type="match status" value="1"/>
</dbReference>
<dbReference type="GO" id="GO:0043565">
    <property type="term" value="F:sequence-specific DNA binding"/>
    <property type="evidence" value="ECO:0007669"/>
    <property type="project" value="InterPro"/>
</dbReference>
<dbReference type="PROSITE" id="PS00041">
    <property type="entry name" value="HTH_ARAC_FAMILY_1"/>
    <property type="match status" value="1"/>
</dbReference>
<keyword evidence="9" id="KW-1185">Reference proteome</keyword>
<dbReference type="SUPFAM" id="SSF46689">
    <property type="entry name" value="Homeodomain-like"/>
    <property type="match status" value="2"/>
</dbReference>
<gene>
    <name evidence="8" type="ORF">SH1V18_47450</name>
</gene>
<dbReference type="InterPro" id="IPR009057">
    <property type="entry name" value="Homeodomain-like_sf"/>
</dbReference>
<dbReference type="InterPro" id="IPR018060">
    <property type="entry name" value="HTH_AraC"/>
</dbReference>
<dbReference type="InterPro" id="IPR018062">
    <property type="entry name" value="HTH_AraC-typ_CS"/>
</dbReference>